<organism evidence="1 2">
    <name type="scientific">Eretmocerus hayati</name>
    <dbReference type="NCBI Taxonomy" id="131215"/>
    <lineage>
        <taxon>Eukaryota</taxon>
        <taxon>Metazoa</taxon>
        <taxon>Ecdysozoa</taxon>
        <taxon>Arthropoda</taxon>
        <taxon>Hexapoda</taxon>
        <taxon>Insecta</taxon>
        <taxon>Pterygota</taxon>
        <taxon>Neoptera</taxon>
        <taxon>Endopterygota</taxon>
        <taxon>Hymenoptera</taxon>
        <taxon>Apocrita</taxon>
        <taxon>Proctotrupomorpha</taxon>
        <taxon>Chalcidoidea</taxon>
        <taxon>Aphelinidae</taxon>
        <taxon>Aphelininae</taxon>
        <taxon>Eretmocerus</taxon>
    </lineage>
</organism>
<gene>
    <name evidence="1" type="ORF">QAD02_001058</name>
</gene>
<name>A0ACC2NHI7_9HYME</name>
<evidence type="ECO:0000313" key="2">
    <source>
        <dbReference type="Proteomes" id="UP001239111"/>
    </source>
</evidence>
<protein>
    <submittedName>
        <fullName evidence="1">Uncharacterized protein</fullName>
    </submittedName>
</protein>
<dbReference type="EMBL" id="CM056743">
    <property type="protein sequence ID" value="KAJ8669799.1"/>
    <property type="molecule type" value="Genomic_DNA"/>
</dbReference>
<sequence length="179" mass="20190">MTNKRLTGLFFHTFPNQSKQRREWLESFRITKKLSSKSYVYISHCTAGDYLPTKPGSREVLSKLAVPSVIPQEPNEEQDSNIPVELETVPCVHEAASGGFSPSILRKSKVRELPVPNLNHNDDDHLHNYGLAENMLEDEFGDDGPDIDFGCDEAVYELENAVADIEVWWCRGHNSTTEG</sequence>
<comment type="caution">
    <text evidence="1">The sequence shown here is derived from an EMBL/GenBank/DDBJ whole genome shotgun (WGS) entry which is preliminary data.</text>
</comment>
<dbReference type="Proteomes" id="UP001239111">
    <property type="component" value="Chromosome 3"/>
</dbReference>
<reference evidence="1" key="1">
    <citation type="submission" date="2023-04" db="EMBL/GenBank/DDBJ databases">
        <title>A chromosome-level genome assembly of the parasitoid wasp Eretmocerus hayati.</title>
        <authorList>
            <person name="Zhong Y."/>
            <person name="Liu S."/>
            <person name="Liu Y."/>
        </authorList>
    </citation>
    <scope>NUCLEOTIDE SEQUENCE</scope>
    <source>
        <strain evidence="1">ZJU_SS_LIU_2023</strain>
    </source>
</reference>
<proteinExistence type="predicted"/>
<keyword evidence="2" id="KW-1185">Reference proteome</keyword>
<accession>A0ACC2NHI7</accession>
<evidence type="ECO:0000313" key="1">
    <source>
        <dbReference type="EMBL" id="KAJ8669799.1"/>
    </source>
</evidence>